<dbReference type="OrthoDB" id="9892624at2"/>
<keyword evidence="1" id="KW-0812">Transmembrane</keyword>
<evidence type="ECO:0000313" key="3">
    <source>
        <dbReference type="EMBL" id="SPP66742.1"/>
    </source>
</evidence>
<dbReference type="RefSeq" id="WP_121990860.1">
    <property type="nucleotide sequence ID" value="NZ_OUNR01000021.1"/>
</dbReference>
<proteinExistence type="predicted"/>
<evidence type="ECO:0000256" key="1">
    <source>
        <dbReference type="SAM" id="Phobius"/>
    </source>
</evidence>
<dbReference type="Pfam" id="PF05227">
    <property type="entry name" value="CHASE3"/>
    <property type="match status" value="1"/>
</dbReference>
<name>A0A330LA83_9BACT</name>
<dbReference type="EMBL" id="OUNR01000021">
    <property type="protein sequence ID" value="SPP66742.1"/>
    <property type="molecule type" value="Genomic_DNA"/>
</dbReference>
<feature type="domain" description="CHASE3" evidence="2">
    <location>
        <begin position="46"/>
        <end position="161"/>
    </location>
</feature>
<organism evidence="3 4">
    <name type="scientific">Nitrospira lenta</name>
    <dbReference type="NCBI Taxonomy" id="1436998"/>
    <lineage>
        <taxon>Bacteria</taxon>
        <taxon>Pseudomonadati</taxon>
        <taxon>Nitrospirota</taxon>
        <taxon>Nitrospiria</taxon>
        <taxon>Nitrospirales</taxon>
        <taxon>Nitrospiraceae</taxon>
        <taxon>Nitrospira</taxon>
    </lineage>
</organism>
<accession>A0A330LA83</accession>
<reference evidence="4" key="1">
    <citation type="submission" date="2018-04" db="EMBL/GenBank/DDBJ databases">
        <authorList>
            <person name="Lucker S."/>
            <person name="Sakoula D."/>
        </authorList>
    </citation>
    <scope>NUCLEOTIDE SEQUENCE [LARGE SCALE GENOMIC DNA]</scope>
</reference>
<protein>
    <recommendedName>
        <fullName evidence="2">CHASE3 domain-containing protein</fullName>
    </recommendedName>
</protein>
<gene>
    <name evidence="3" type="ORF">NITLEN_80170</name>
</gene>
<sequence length="219" mass="24819">MTNPIKRKLILSVLAVLLLFVLLAIQAGVVSRWQAVHDDRDRYVHIKQELFRLERLVADVDNGFRGYALTKEGRFVKPLVVAEYDILGLVNRLLAITAPWPDLHTPVQVLTSAVKELLETKRQLMLDLVLGHEEEVLNYIRTGEGLELNDTVVLAFQGVEHKMAQRDRETMQDRDAVRAWAPVILSVTTFSALVLGMSMNRWAIRLSKTIALPRTMASL</sequence>
<dbReference type="AlphaFoldDB" id="A0A330LA83"/>
<dbReference type="InterPro" id="IPR007891">
    <property type="entry name" value="CHASE3"/>
</dbReference>
<dbReference type="Proteomes" id="UP000248168">
    <property type="component" value="Unassembled WGS sequence"/>
</dbReference>
<feature type="transmembrane region" description="Helical" evidence="1">
    <location>
        <begin position="179"/>
        <end position="198"/>
    </location>
</feature>
<keyword evidence="1" id="KW-0472">Membrane</keyword>
<keyword evidence="4" id="KW-1185">Reference proteome</keyword>
<evidence type="ECO:0000313" key="4">
    <source>
        <dbReference type="Proteomes" id="UP000248168"/>
    </source>
</evidence>
<evidence type="ECO:0000259" key="2">
    <source>
        <dbReference type="Pfam" id="PF05227"/>
    </source>
</evidence>
<keyword evidence="1" id="KW-1133">Transmembrane helix</keyword>
<dbReference type="InParanoid" id="A0A330LA83"/>